<feature type="transmembrane region" description="Helical" evidence="1">
    <location>
        <begin position="159"/>
        <end position="183"/>
    </location>
</feature>
<organism evidence="2 3">
    <name type="scientific">Mycena albidolilacea</name>
    <dbReference type="NCBI Taxonomy" id="1033008"/>
    <lineage>
        <taxon>Eukaryota</taxon>
        <taxon>Fungi</taxon>
        <taxon>Dikarya</taxon>
        <taxon>Basidiomycota</taxon>
        <taxon>Agaricomycotina</taxon>
        <taxon>Agaricomycetes</taxon>
        <taxon>Agaricomycetidae</taxon>
        <taxon>Agaricales</taxon>
        <taxon>Marasmiineae</taxon>
        <taxon>Mycenaceae</taxon>
        <taxon>Mycena</taxon>
    </lineage>
</organism>
<keyword evidence="1" id="KW-1133">Transmembrane helix</keyword>
<gene>
    <name evidence="2" type="ORF">DFH08DRAFT_1089006</name>
</gene>
<dbReference type="AlphaFoldDB" id="A0AAD6Z3P2"/>
<dbReference type="Proteomes" id="UP001218218">
    <property type="component" value="Unassembled WGS sequence"/>
</dbReference>
<keyword evidence="1" id="KW-0812">Transmembrane</keyword>
<feature type="transmembrane region" description="Helical" evidence="1">
    <location>
        <begin position="204"/>
        <end position="226"/>
    </location>
</feature>
<feature type="transmembrane region" description="Helical" evidence="1">
    <location>
        <begin position="17"/>
        <end position="40"/>
    </location>
</feature>
<sequence>MQFTTEEFEFLHETTGVLIRAGISLLLYGIYICLFLLSIRVLSCRATPGRKLLIVFSCVMAVVGTVAMAIEIFLAVISARHVQELVHGGSLNKLAEEQTLGKALDITTIVNLFISDSFFLFRCYVIWGYRWKVAILPAVLILSTFTVGILATANDEALFVTYYGLAAAANFVLTTLTAGRIFWVWRHASCLSVDTNLRGRYNTALKLVFESGAIYCVGIVFLLIGFEGNEDIYVITTAFAGQALNIIPTFTLVYVGLNNSGDPTQESGSYGPSSETPIAPRMRTVQQRDFSQILDIKPLGEQTDNQCA</sequence>
<reference evidence="2" key="1">
    <citation type="submission" date="2023-03" db="EMBL/GenBank/DDBJ databases">
        <title>Massive genome expansion in bonnet fungi (Mycena s.s.) driven by repeated elements and novel gene families across ecological guilds.</title>
        <authorList>
            <consortium name="Lawrence Berkeley National Laboratory"/>
            <person name="Harder C.B."/>
            <person name="Miyauchi S."/>
            <person name="Viragh M."/>
            <person name="Kuo A."/>
            <person name="Thoen E."/>
            <person name="Andreopoulos B."/>
            <person name="Lu D."/>
            <person name="Skrede I."/>
            <person name="Drula E."/>
            <person name="Henrissat B."/>
            <person name="Morin E."/>
            <person name="Kohler A."/>
            <person name="Barry K."/>
            <person name="LaButti K."/>
            <person name="Morin E."/>
            <person name="Salamov A."/>
            <person name="Lipzen A."/>
            <person name="Mereny Z."/>
            <person name="Hegedus B."/>
            <person name="Baldrian P."/>
            <person name="Stursova M."/>
            <person name="Weitz H."/>
            <person name="Taylor A."/>
            <person name="Grigoriev I.V."/>
            <person name="Nagy L.G."/>
            <person name="Martin F."/>
            <person name="Kauserud H."/>
        </authorList>
    </citation>
    <scope>NUCLEOTIDE SEQUENCE</scope>
    <source>
        <strain evidence="2">CBHHK002</strain>
    </source>
</reference>
<protein>
    <submittedName>
        <fullName evidence="2">Uncharacterized protein</fullName>
    </submittedName>
</protein>
<feature type="transmembrane region" description="Helical" evidence="1">
    <location>
        <begin position="52"/>
        <end position="79"/>
    </location>
</feature>
<feature type="transmembrane region" description="Helical" evidence="1">
    <location>
        <begin position="133"/>
        <end position="153"/>
    </location>
</feature>
<accession>A0AAD6Z3P2</accession>
<evidence type="ECO:0000313" key="3">
    <source>
        <dbReference type="Proteomes" id="UP001218218"/>
    </source>
</evidence>
<evidence type="ECO:0000313" key="2">
    <source>
        <dbReference type="EMBL" id="KAJ7305619.1"/>
    </source>
</evidence>
<evidence type="ECO:0000256" key="1">
    <source>
        <dbReference type="SAM" id="Phobius"/>
    </source>
</evidence>
<comment type="caution">
    <text evidence="2">The sequence shown here is derived from an EMBL/GenBank/DDBJ whole genome shotgun (WGS) entry which is preliminary data.</text>
</comment>
<proteinExistence type="predicted"/>
<keyword evidence="3" id="KW-1185">Reference proteome</keyword>
<feature type="transmembrane region" description="Helical" evidence="1">
    <location>
        <begin position="99"/>
        <end position="121"/>
    </location>
</feature>
<feature type="transmembrane region" description="Helical" evidence="1">
    <location>
        <begin position="232"/>
        <end position="257"/>
    </location>
</feature>
<keyword evidence="1" id="KW-0472">Membrane</keyword>
<dbReference type="EMBL" id="JARIHO010000095">
    <property type="protein sequence ID" value="KAJ7305619.1"/>
    <property type="molecule type" value="Genomic_DNA"/>
</dbReference>
<name>A0AAD6Z3P2_9AGAR</name>